<dbReference type="EMBL" id="BDCX01000002">
    <property type="protein sequence ID" value="GAT65075.1"/>
    <property type="molecule type" value="Genomic_DNA"/>
</dbReference>
<evidence type="ECO:0000313" key="2">
    <source>
        <dbReference type="EMBL" id="GAT65075.1"/>
    </source>
</evidence>
<gene>
    <name evidence="2" type="ORF">PS9374_00707</name>
</gene>
<protein>
    <submittedName>
        <fullName evidence="2">Uncharacterized protein</fullName>
    </submittedName>
</protein>
<accession>A0A171BGU2</accession>
<evidence type="ECO:0000256" key="1">
    <source>
        <dbReference type="SAM" id="MobiDB-lite"/>
    </source>
</evidence>
<dbReference type="AlphaFoldDB" id="A0A171BGU2"/>
<dbReference type="Proteomes" id="UP000077701">
    <property type="component" value="Unassembled WGS sequence"/>
</dbReference>
<feature type="compositionally biased region" description="Basic and acidic residues" evidence="1">
    <location>
        <begin position="62"/>
        <end position="71"/>
    </location>
</feature>
<reference evidence="2 3" key="1">
    <citation type="journal article" date="2016" name="Genome Announc.">
        <title>Draft Genome Sequence of Planomonospora sphaerica JCM9374, a Rare Actinomycete.</title>
        <authorList>
            <person name="Dohra H."/>
            <person name="Suzuki T."/>
            <person name="Inoue Y."/>
            <person name="Kodani S."/>
        </authorList>
    </citation>
    <scope>NUCLEOTIDE SEQUENCE [LARGE SCALE GENOMIC DNA]</scope>
    <source>
        <strain evidence="2 3">JCM 9374</strain>
    </source>
</reference>
<organism evidence="2 3">
    <name type="scientific">Planomonospora sphaerica</name>
    <dbReference type="NCBI Taxonomy" id="161355"/>
    <lineage>
        <taxon>Bacteria</taxon>
        <taxon>Bacillati</taxon>
        <taxon>Actinomycetota</taxon>
        <taxon>Actinomycetes</taxon>
        <taxon>Streptosporangiales</taxon>
        <taxon>Streptosporangiaceae</taxon>
        <taxon>Planomonospora</taxon>
    </lineage>
</organism>
<reference evidence="3" key="2">
    <citation type="submission" date="2016-04" db="EMBL/GenBank/DDBJ databases">
        <title>Planomonospora sphaerica JCM9374 whole genome shotgun sequence.</title>
        <authorList>
            <person name="Suzuki T."/>
            <person name="Dohra H."/>
            <person name="Kodani S."/>
        </authorList>
    </citation>
    <scope>NUCLEOTIDE SEQUENCE [LARGE SCALE GENOMIC DNA]</scope>
    <source>
        <strain evidence="3">JCM 9374</strain>
    </source>
</reference>
<proteinExistence type="predicted"/>
<evidence type="ECO:0000313" key="3">
    <source>
        <dbReference type="Proteomes" id="UP000077701"/>
    </source>
</evidence>
<feature type="region of interest" description="Disordered" evidence="1">
    <location>
        <begin position="62"/>
        <end position="101"/>
    </location>
</feature>
<sequence length="101" mass="10903">MGTWFGRLPPGSGRLRRIVRVTERTAVRPHRAAAGPAEVTSQAASEVTACAEPLEEKAHELRVQARDRERAPGPPASREFSTEFSTARPGCSPADGKLPSR</sequence>
<name>A0A171BGU2_9ACTN</name>
<comment type="caution">
    <text evidence="2">The sequence shown here is derived from an EMBL/GenBank/DDBJ whole genome shotgun (WGS) entry which is preliminary data.</text>
</comment>
<keyword evidence="3" id="KW-1185">Reference proteome</keyword>